<comment type="caution">
    <text evidence="1">The sequence shown here is derived from an EMBL/GenBank/DDBJ whole genome shotgun (WGS) entry which is preliminary data.</text>
</comment>
<proteinExistence type="predicted"/>
<dbReference type="EMBL" id="JBANRG010000001">
    <property type="protein sequence ID" value="KAK7472138.1"/>
    <property type="molecule type" value="Genomic_DNA"/>
</dbReference>
<name>A0ABR1K3J5_9AGAR</name>
<evidence type="ECO:0008006" key="3">
    <source>
        <dbReference type="Google" id="ProtNLM"/>
    </source>
</evidence>
<dbReference type="Proteomes" id="UP001498398">
    <property type="component" value="Unassembled WGS sequence"/>
</dbReference>
<evidence type="ECO:0000313" key="2">
    <source>
        <dbReference type="Proteomes" id="UP001498398"/>
    </source>
</evidence>
<accession>A0ABR1K3J5</accession>
<evidence type="ECO:0000313" key="1">
    <source>
        <dbReference type="EMBL" id="KAK7472138.1"/>
    </source>
</evidence>
<keyword evidence="2" id="KW-1185">Reference proteome</keyword>
<protein>
    <recommendedName>
        <fullName evidence="3">DDE-1 domain-containing protein</fullName>
    </recommendedName>
</protein>
<organism evidence="1 2">
    <name type="scientific">Marasmiellus scandens</name>
    <dbReference type="NCBI Taxonomy" id="2682957"/>
    <lineage>
        <taxon>Eukaryota</taxon>
        <taxon>Fungi</taxon>
        <taxon>Dikarya</taxon>
        <taxon>Basidiomycota</taxon>
        <taxon>Agaricomycotina</taxon>
        <taxon>Agaricomycetes</taxon>
        <taxon>Agaricomycetidae</taxon>
        <taxon>Agaricales</taxon>
        <taxon>Marasmiineae</taxon>
        <taxon>Omphalotaceae</taxon>
        <taxon>Marasmiellus</taxon>
    </lineage>
</organism>
<reference evidence="1 2" key="1">
    <citation type="submission" date="2024-01" db="EMBL/GenBank/DDBJ databases">
        <title>A draft genome for the cacao thread blight pathogen Marasmiellus scandens.</title>
        <authorList>
            <person name="Baruah I.K."/>
            <person name="Leung J."/>
            <person name="Bukari Y."/>
            <person name="Amoako-Attah I."/>
            <person name="Meinhardt L.W."/>
            <person name="Bailey B.A."/>
            <person name="Cohen S.P."/>
        </authorList>
    </citation>
    <scope>NUCLEOTIDE SEQUENCE [LARGE SCALE GENOMIC DNA]</scope>
    <source>
        <strain evidence="1 2">GH-19</strain>
    </source>
</reference>
<gene>
    <name evidence="1" type="ORF">VKT23_000260</name>
</gene>
<sequence>MLLINWSQRCMVVLDCVGSHLPFSVFQNFREQPAAPDTSNKLKGIHIHGVGYMPSKSMSTLVKSATIGLIMSLSSTRTSTDLVLCQPEGSSGATEKTYDDMSRFCW</sequence>